<evidence type="ECO:0000313" key="3">
    <source>
        <dbReference type="EMBL" id="PFH56406.1"/>
    </source>
</evidence>
<evidence type="ECO:0000259" key="2">
    <source>
        <dbReference type="Pfam" id="PF14420"/>
    </source>
</evidence>
<evidence type="ECO:0000313" key="4">
    <source>
        <dbReference type="Proteomes" id="UP000037136"/>
    </source>
</evidence>
<dbReference type="Pfam" id="PF14420">
    <property type="entry name" value="Clr5"/>
    <property type="match status" value="1"/>
</dbReference>
<dbReference type="EMBL" id="LAZP02000588">
    <property type="protein sequence ID" value="PFH56406.1"/>
    <property type="molecule type" value="Genomic_DNA"/>
</dbReference>
<reference evidence="3 4" key="1">
    <citation type="journal article" date="2015" name="BMC Genomics">
        <title>Gene expression during zombie ant biting behavior reflects the complexity underlying fungal parasitic behavioral manipulation.</title>
        <authorList>
            <person name="de Bekker C."/>
            <person name="Ohm R.A."/>
            <person name="Loreto R.G."/>
            <person name="Sebastian A."/>
            <person name="Albert I."/>
            <person name="Merrow M."/>
            <person name="Brachmann A."/>
            <person name="Hughes D.P."/>
        </authorList>
    </citation>
    <scope>NUCLEOTIDE SEQUENCE [LARGE SCALE GENOMIC DNA]</scope>
    <source>
        <strain evidence="3 4">SC16a</strain>
    </source>
</reference>
<organism evidence="3 4">
    <name type="scientific">Ophiocordyceps unilateralis</name>
    <name type="common">Zombie-ant fungus</name>
    <name type="synonym">Torrubia unilateralis</name>
    <dbReference type="NCBI Taxonomy" id="268505"/>
    <lineage>
        <taxon>Eukaryota</taxon>
        <taxon>Fungi</taxon>
        <taxon>Dikarya</taxon>
        <taxon>Ascomycota</taxon>
        <taxon>Pezizomycotina</taxon>
        <taxon>Sordariomycetes</taxon>
        <taxon>Hypocreomycetidae</taxon>
        <taxon>Hypocreales</taxon>
        <taxon>Ophiocordycipitaceae</taxon>
        <taxon>Ophiocordyceps</taxon>
    </lineage>
</organism>
<feature type="region of interest" description="Disordered" evidence="1">
    <location>
        <begin position="157"/>
        <end position="235"/>
    </location>
</feature>
<dbReference type="PANTHER" id="PTHR38788">
    <property type="entry name" value="CLR5 DOMAIN-CONTAINING PROTEIN"/>
    <property type="match status" value="1"/>
</dbReference>
<feature type="region of interest" description="Disordered" evidence="1">
    <location>
        <begin position="66"/>
        <end position="111"/>
    </location>
</feature>
<gene>
    <name evidence="3" type="ORF">XA68_16556</name>
</gene>
<protein>
    <recommendedName>
        <fullName evidence="2">Clr5 domain-containing protein</fullName>
    </recommendedName>
</protein>
<name>A0A2A9P6E2_OPHUN</name>
<reference evidence="3 4" key="2">
    <citation type="journal article" date="2017" name="Sci. Rep.">
        <title>Ant-infecting Ophiocordyceps genomes reveal a high diversity of potential behavioral manipulation genes and a possible major role for enterotoxins.</title>
        <authorList>
            <person name="de Bekker C."/>
            <person name="Ohm R.A."/>
            <person name="Evans H.C."/>
            <person name="Brachmann A."/>
            <person name="Hughes D.P."/>
        </authorList>
    </citation>
    <scope>NUCLEOTIDE SEQUENCE [LARGE SCALE GENOMIC DNA]</scope>
    <source>
        <strain evidence="3 4">SC16a</strain>
    </source>
</reference>
<dbReference type="InterPro" id="IPR025676">
    <property type="entry name" value="Clr5_dom"/>
</dbReference>
<dbReference type="STRING" id="268505.A0A2A9P6E2"/>
<feature type="compositionally biased region" description="Polar residues" evidence="1">
    <location>
        <begin position="223"/>
        <end position="235"/>
    </location>
</feature>
<keyword evidence="4" id="KW-1185">Reference proteome</keyword>
<evidence type="ECO:0000256" key="1">
    <source>
        <dbReference type="SAM" id="MobiDB-lite"/>
    </source>
</evidence>
<feature type="compositionally biased region" description="Low complexity" evidence="1">
    <location>
        <begin position="91"/>
        <end position="100"/>
    </location>
</feature>
<comment type="caution">
    <text evidence="3">The sequence shown here is derived from an EMBL/GenBank/DDBJ whole genome shotgun (WGS) entry which is preliminary data.</text>
</comment>
<dbReference type="OrthoDB" id="4913960at2759"/>
<dbReference type="Proteomes" id="UP000037136">
    <property type="component" value="Unassembled WGS sequence"/>
</dbReference>
<dbReference type="AlphaFoldDB" id="A0A2A9P6E2"/>
<feature type="domain" description="Clr5" evidence="2">
    <location>
        <begin position="1"/>
        <end position="61"/>
    </location>
</feature>
<sequence>MTKPFESHREEIVRLYISEGKTLEVVMDMMRSRHQFNASLFFLELSRRSYMENLKRWGIRKNRRKDVVLSQPADASSEEGANGRRSHRQHSSSSSSAAAAAEDELGHSSNQQHGVQSLVLQYHQQSHQDPAQEQQQAYAPAYNWGYFAHSRWPVDQTSTGSPFARHRVDGHQPPSVLGSPSPGRARRLNASADSHDAAPASRLVENNPIPAGNSREEPVYEPGQSSQWTHSYTMP</sequence>
<proteinExistence type="predicted"/>
<dbReference type="PANTHER" id="PTHR38788:SF3">
    <property type="entry name" value="CLR5 DOMAIN-CONTAINING PROTEIN"/>
    <property type="match status" value="1"/>
</dbReference>
<accession>A0A2A9P6E2</accession>